<dbReference type="PIRSF" id="PIRSF028451">
    <property type="entry name" value="UCP028451"/>
    <property type="match status" value="1"/>
</dbReference>
<dbReference type="AlphaFoldDB" id="A0A1I0QQH7"/>
<name>A0A1I0QQH7_9RHOB</name>
<proteinExistence type="predicted"/>
<dbReference type="RefSeq" id="WP_091431477.1">
    <property type="nucleotide sequence ID" value="NZ_FOJB01000001.1"/>
</dbReference>
<reference evidence="1 2" key="1">
    <citation type="submission" date="2016-10" db="EMBL/GenBank/DDBJ databases">
        <authorList>
            <person name="de Groot N.N."/>
        </authorList>
    </citation>
    <scope>NUCLEOTIDE SEQUENCE [LARGE SCALE GENOMIC DNA]</scope>
    <source>
        <strain evidence="1 2">DSM 29439</strain>
    </source>
</reference>
<dbReference type="PANTHER" id="PTHR36452">
    <property type="entry name" value="CHROMOSOME 12, WHOLE GENOME SHOTGUN SEQUENCE"/>
    <property type="match status" value="1"/>
</dbReference>
<dbReference type="PANTHER" id="PTHR36452:SF1">
    <property type="entry name" value="DUF2461 DOMAIN-CONTAINING PROTEIN"/>
    <property type="match status" value="1"/>
</dbReference>
<dbReference type="InterPro" id="IPR015996">
    <property type="entry name" value="UCP028451"/>
</dbReference>
<dbReference type="EMBL" id="FOJB01000001">
    <property type="protein sequence ID" value="SEW29766.1"/>
    <property type="molecule type" value="Genomic_DNA"/>
</dbReference>
<gene>
    <name evidence="1" type="ORF">SAMN05444851_2811</name>
</gene>
<sequence>MFTKETLAFLGDLKANNTRDWFTENKARYTLHVKDAAKVFCDDLASRLAARYGTDVTAKMFRIHRDLRFSKDKTPFNAHVHIGFGDAATGAAWMFGLHPDELKIGYGLFAFDKQRLALWRDVVAGSAGDKLTDLLEDARQNGLRIPEPELKRVPSPYPADHPNATLLRHKGLAVWQDAFHLDHALGHDAGTRIADALRAFDPLRNWMVEHLPA</sequence>
<evidence type="ECO:0000313" key="1">
    <source>
        <dbReference type="EMBL" id="SEW29766.1"/>
    </source>
</evidence>
<dbReference type="OrthoDB" id="9794241at2"/>
<dbReference type="STRING" id="1173584.SAMN05444851_2811"/>
<dbReference type="Pfam" id="PF09365">
    <property type="entry name" value="DUF2461"/>
    <property type="match status" value="1"/>
</dbReference>
<accession>A0A1I0QQH7</accession>
<organism evidence="1 2">
    <name type="scientific">Aliiroseovarius sediminilitoris</name>
    <dbReference type="NCBI Taxonomy" id="1173584"/>
    <lineage>
        <taxon>Bacteria</taxon>
        <taxon>Pseudomonadati</taxon>
        <taxon>Pseudomonadota</taxon>
        <taxon>Alphaproteobacteria</taxon>
        <taxon>Rhodobacterales</taxon>
        <taxon>Paracoccaceae</taxon>
        <taxon>Aliiroseovarius</taxon>
    </lineage>
</organism>
<keyword evidence="2" id="KW-1185">Reference proteome</keyword>
<evidence type="ECO:0000313" key="2">
    <source>
        <dbReference type="Proteomes" id="UP000199650"/>
    </source>
</evidence>
<dbReference type="Proteomes" id="UP000199650">
    <property type="component" value="Unassembled WGS sequence"/>
</dbReference>
<dbReference type="NCBIfam" id="TIGR02453">
    <property type="entry name" value="TIGR02453 family protein"/>
    <property type="match status" value="1"/>
</dbReference>
<protein>
    <submittedName>
        <fullName evidence="1">TIGR02453 family protein</fullName>
    </submittedName>
</protein>
<dbReference type="InterPro" id="IPR012808">
    <property type="entry name" value="CHP02453"/>
</dbReference>